<keyword evidence="4" id="KW-0804">Transcription</keyword>
<dbReference type="PANTHER" id="PTHR15741">
    <property type="entry name" value="BASIC HELIX-LOOP-HELIX ZIP TRANSCRIPTION FACTOR"/>
    <property type="match status" value="1"/>
</dbReference>
<feature type="non-terminal residue" evidence="8">
    <location>
        <position position="230"/>
    </location>
</feature>
<keyword evidence="9" id="KW-1185">Reference proteome</keyword>
<evidence type="ECO:0000256" key="5">
    <source>
        <dbReference type="ARBA" id="ARBA00023242"/>
    </source>
</evidence>
<dbReference type="PANTHER" id="PTHR15741:SF27">
    <property type="entry name" value="TRANSCRIPTION FACTOR AP-4"/>
    <property type="match status" value="1"/>
</dbReference>
<sequence>PPMPPVPFADFDFSFDASLQPLLPDSLQVPPSADLFSPTETTTLLGFLDNFAFDFPVLDDPFAVSGSHTPQQDAFAPSYPTADDTANPMQLQAPVEQQQLPIPSSSATETPGSSSSASPPPASAVSKSSAAAASKKQLTTPQKRLNHIMSEQKRRNAIRDGYATLTQMLAPAGTTITNALPRRGRPRGSGARGKGRGKGKSGVLFRAVEYIAWLQENCDALEQEIARVES</sequence>
<evidence type="ECO:0000259" key="7">
    <source>
        <dbReference type="PROSITE" id="PS50888"/>
    </source>
</evidence>
<feature type="region of interest" description="Disordered" evidence="6">
    <location>
        <begin position="102"/>
        <end position="144"/>
    </location>
</feature>
<dbReference type="AlphaFoldDB" id="A0A165DDU9"/>
<proteinExistence type="predicted"/>
<dbReference type="GO" id="GO:0000981">
    <property type="term" value="F:DNA-binding transcription factor activity, RNA polymerase II-specific"/>
    <property type="evidence" value="ECO:0007669"/>
    <property type="project" value="TreeGrafter"/>
</dbReference>
<evidence type="ECO:0000313" key="9">
    <source>
        <dbReference type="Proteomes" id="UP000077266"/>
    </source>
</evidence>
<feature type="non-terminal residue" evidence="8">
    <location>
        <position position="1"/>
    </location>
</feature>
<evidence type="ECO:0000256" key="1">
    <source>
        <dbReference type="ARBA" id="ARBA00004123"/>
    </source>
</evidence>
<evidence type="ECO:0000256" key="6">
    <source>
        <dbReference type="SAM" id="MobiDB-lite"/>
    </source>
</evidence>
<feature type="compositionally biased region" description="Low complexity" evidence="6">
    <location>
        <begin position="103"/>
        <end position="134"/>
    </location>
</feature>
<comment type="subcellular location">
    <subcellularLocation>
        <location evidence="1">Nucleus</location>
    </subcellularLocation>
</comment>
<dbReference type="InterPro" id="IPR011598">
    <property type="entry name" value="bHLH_dom"/>
</dbReference>
<evidence type="ECO:0000256" key="2">
    <source>
        <dbReference type="ARBA" id="ARBA00023015"/>
    </source>
</evidence>
<dbReference type="GO" id="GO:0046983">
    <property type="term" value="F:protein dimerization activity"/>
    <property type="evidence" value="ECO:0007669"/>
    <property type="project" value="InterPro"/>
</dbReference>
<dbReference type="EMBL" id="KV426231">
    <property type="protein sequence ID" value="KZV84313.1"/>
    <property type="molecule type" value="Genomic_DNA"/>
</dbReference>
<dbReference type="PROSITE" id="PS50888">
    <property type="entry name" value="BHLH"/>
    <property type="match status" value="1"/>
</dbReference>
<dbReference type="InParanoid" id="A0A165DDU9"/>
<accession>A0A165DDU9</accession>
<dbReference type="SUPFAM" id="SSF47459">
    <property type="entry name" value="HLH, helix-loop-helix DNA-binding domain"/>
    <property type="match status" value="1"/>
</dbReference>
<feature type="domain" description="BHLH" evidence="7">
    <location>
        <begin position="142"/>
        <end position="214"/>
    </location>
</feature>
<feature type="region of interest" description="Disordered" evidence="6">
    <location>
        <begin position="64"/>
        <end position="86"/>
    </location>
</feature>
<name>A0A165DDU9_EXIGL</name>
<gene>
    <name evidence="8" type="ORF">EXIGLDRAFT_579150</name>
</gene>
<dbReference type="GO" id="GO:0000978">
    <property type="term" value="F:RNA polymerase II cis-regulatory region sequence-specific DNA binding"/>
    <property type="evidence" value="ECO:0007669"/>
    <property type="project" value="TreeGrafter"/>
</dbReference>
<reference evidence="8 9" key="1">
    <citation type="journal article" date="2016" name="Mol. Biol. Evol.">
        <title>Comparative Genomics of Early-Diverging Mushroom-Forming Fungi Provides Insights into the Origins of Lignocellulose Decay Capabilities.</title>
        <authorList>
            <person name="Nagy L.G."/>
            <person name="Riley R."/>
            <person name="Tritt A."/>
            <person name="Adam C."/>
            <person name="Daum C."/>
            <person name="Floudas D."/>
            <person name="Sun H."/>
            <person name="Yadav J.S."/>
            <person name="Pangilinan J."/>
            <person name="Larsson K.H."/>
            <person name="Matsuura K."/>
            <person name="Barry K."/>
            <person name="Labutti K."/>
            <person name="Kuo R."/>
            <person name="Ohm R.A."/>
            <person name="Bhattacharya S.S."/>
            <person name="Shirouzu T."/>
            <person name="Yoshinaga Y."/>
            <person name="Martin F.M."/>
            <person name="Grigoriev I.V."/>
            <person name="Hibbett D.S."/>
        </authorList>
    </citation>
    <scope>NUCLEOTIDE SEQUENCE [LARGE SCALE GENOMIC DNA]</scope>
    <source>
        <strain evidence="8 9">HHB12029</strain>
    </source>
</reference>
<keyword evidence="5" id="KW-0539">Nucleus</keyword>
<dbReference type="Proteomes" id="UP000077266">
    <property type="component" value="Unassembled WGS sequence"/>
</dbReference>
<dbReference type="OrthoDB" id="5778525at2759"/>
<evidence type="ECO:0000256" key="4">
    <source>
        <dbReference type="ARBA" id="ARBA00023163"/>
    </source>
</evidence>
<dbReference type="Pfam" id="PF00010">
    <property type="entry name" value="HLH"/>
    <property type="match status" value="1"/>
</dbReference>
<organism evidence="8 9">
    <name type="scientific">Exidia glandulosa HHB12029</name>
    <dbReference type="NCBI Taxonomy" id="1314781"/>
    <lineage>
        <taxon>Eukaryota</taxon>
        <taxon>Fungi</taxon>
        <taxon>Dikarya</taxon>
        <taxon>Basidiomycota</taxon>
        <taxon>Agaricomycotina</taxon>
        <taxon>Agaricomycetes</taxon>
        <taxon>Auriculariales</taxon>
        <taxon>Exidiaceae</taxon>
        <taxon>Exidia</taxon>
    </lineage>
</organism>
<protein>
    <recommendedName>
        <fullName evidence="7">BHLH domain-containing protein</fullName>
    </recommendedName>
</protein>
<dbReference type="SMART" id="SM00353">
    <property type="entry name" value="HLH"/>
    <property type="match status" value="1"/>
</dbReference>
<evidence type="ECO:0000256" key="3">
    <source>
        <dbReference type="ARBA" id="ARBA00023125"/>
    </source>
</evidence>
<dbReference type="Gene3D" id="4.10.280.10">
    <property type="entry name" value="Helix-loop-helix DNA-binding domain"/>
    <property type="match status" value="1"/>
</dbReference>
<dbReference type="InterPro" id="IPR036638">
    <property type="entry name" value="HLH_DNA-bd_sf"/>
</dbReference>
<dbReference type="GO" id="GO:0005634">
    <property type="term" value="C:nucleus"/>
    <property type="evidence" value="ECO:0007669"/>
    <property type="project" value="UniProtKB-SubCell"/>
</dbReference>
<feature type="region of interest" description="Disordered" evidence="6">
    <location>
        <begin position="177"/>
        <end position="199"/>
    </location>
</feature>
<evidence type="ECO:0000313" key="8">
    <source>
        <dbReference type="EMBL" id="KZV84313.1"/>
    </source>
</evidence>
<dbReference type="InterPro" id="IPR052207">
    <property type="entry name" value="Max-like/E-box_TFs"/>
</dbReference>
<dbReference type="STRING" id="1314781.A0A165DDU9"/>
<keyword evidence="2" id="KW-0805">Transcription regulation</keyword>
<keyword evidence="3" id="KW-0238">DNA-binding</keyword>